<dbReference type="AlphaFoldDB" id="A0AAE0PGP2"/>
<dbReference type="EMBL" id="JAUTDP010000004">
    <property type="protein sequence ID" value="KAK3399658.1"/>
    <property type="molecule type" value="Genomic_DNA"/>
</dbReference>
<proteinExistence type="predicted"/>
<feature type="compositionally biased region" description="Acidic residues" evidence="1">
    <location>
        <begin position="241"/>
        <end position="254"/>
    </location>
</feature>
<comment type="caution">
    <text evidence="2">The sequence shown here is derived from an EMBL/GenBank/DDBJ whole genome shotgun (WGS) entry which is preliminary data.</text>
</comment>
<feature type="region of interest" description="Disordered" evidence="1">
    <location>
        <begin position="123"/>
        <end position="264"/>
    </location>
</feature>
<accession>A0AAE0PGP2</accession>
<feature type="compositionally biased region" description="Basic and acidic residues" evidence="1">
    <location>
        <begin position="255"/>
        <end position="264"/>
    </location>
</feature>
<reference evidence="2" key="1">
    <citation type="journal article" date="2023" name="Mol. Phylogenet. Evol.">
        <title>Genome-scale phylogeny and comparative genomics of the fungal order Sordariales.</title>
        <authorList>
            <person name="Hensen N."/>
            <person name="Bonometti L."/>
            <person name="Westerberg I."/>
            <person name="Brannstrom I.O."/>
            <person name="Guillou S."/>
            <person name="Cros-Aarteil S."/>
            <person name="Calhoun S."/>
            <person name="Haridas S."/>
            <person name="Kuo A."/>
            <person name="Mondo S."/>
            <person name="Pangilinan J."/>
            <person name="Riley R."/>
            <person name="LaButti K."/>
            <person name="Andreopoulos B."/>
            <person name="Lipzen A."/>
            <person name="Chen C."/>
            <person name="Yan M."/>
            <person name="Daum C."/>
            <person name="Ng V."/>
            <person name="Clum A."/>
            <person name="Steindorff A."/>
            <person name="Ohm R.A."/>
            <person name="Martin F."/>
            <person name="Silar P."/>
            <person name="Natvig D.O."/>
            <person name="Lalanne C."/>
            <person name="Gautier V."/>
            <person name="Ament-Velasquez S.L."/>
            <person name="Kruys A."/>
            <person name="Hutchinson M.I."/>
            <person name="Powell A.J."/>
            <person name="Barry K."/>
            <person name="Miller A.N."/>
            <person name="Grigoriev I.V."/>
            <person name="Debuchy R."/>
            <person name="Gladieux P."/>
            <person name="Hiltunen Thoren M."/>
            <person name="Johannesson H."/>
        </authorList>
    </citation>
    <scope>NUCLEOTIDE SEQUENCE</scope>
    <source>
        <strain evidence="2">FGSC 1904</strain>
    </source>
</reference>
<feature type="compositionally biased region" description="Basic and acidic residues" evidence="1">
    <location>
        <begin position="188"/>
        <end position="203"/>
    </location>
</feature>
<organism evidence="2 3">
    <name type="scientific">Sordaria brevicollis</name>
    <dbReference type="NCBI Taxonomy" id="83679"/>
    <lineage>
        <taxon>Eukaryota</taxon>
        <taxon>Fungi</taxon>
        <taxon>Dikarya</taxon>
        <taxon>Ascomycota</taxon>
        <taxon>Pezizomycotina</taxon>
        <taxon>Sordariomycetes</taxon>
        <taxon>Sordariomycetidae</taxon>
        <taxon>Sordariales</taxon>
        <taxon>Sordariaceae</taxon>
        <taxon>Sordaria</taxon>
    </lineage>
</organism>
<reference evidence="2" key="2">
    <citation type="submission" date="2023-07" db="EMBL/GenBank/DDBJ databases">
        <authorList>
            <consortium name="Lawrence Berkeley National Laboratory"/>
            <person name="Haridas S."/>
            <person name="Hensen N."/>
            <person name="Bonometti L."/>
            <person name="Westerberg I."/>
            <person name="Brannstrom I.O."/>
            <person name="Guillou S."/>
            <person name="Cros-Aarteil S."/>
            <person name="Calhoun S."/>
            <person name="Kuo A."/>
            <person name="Mondo S."/>
            <person name="Pangilinan J."/>
            <person name="Riley R."/>
            <person name="LaButti K."/>
            <person name="Andreopoulos B."/>
            <person name="Lipzen A."/>
            <person name="Chen C."/>
            <person name="Yanf M."/>
            <person name="Daum C."/>
            <person name="Ng V."/>
            <person name="Clum A."/>
            <person name="Steindorff A."/>
            <person name="Ohm R."/>
            <person name="Martin F."/>
            <person name="Silar P."/>
            <person name="Natvig D."/>
            <person name="Lalanne C."/>
            <person name="Gautier V."/>
            <person name="Ament-velasquez S.L."/>
            <person name="Kruys A."/>
            <person name="Hutchinson M.I."/>
            <person name="Powell A.J."/>
            <person name="Barry K."/>
            <person name="Miller A.N."/>
            <person name="Grigoriev I.V."/>
            <person name="Debuchy R."/>
            <person name="Gladieux P."/>
            <person name="Thoren M.H."/>
            <person name="Johannesson H."/>
        </authorList>
    </citation>
    <scope>NUCLEOTIDE SEQUENCE</scope>
    <source>
        <strain evidence="2">FGSC 1904</strain>
    </source>
</reference>
<keyword evidence="3" id="KW-1185">Reference proteome</keyword>
<feature type="compositionally biased region" description="Polar residues" evidence="1">
    <location>
        <begin position="154"/>
        <end position="166"/>
    </location>
</feature>
<sequence>MEFTFKNKWSVRRVHEVKKGCMRTMTPVRAPAVRGIDQPRARSILENLNPPPQDSCARHTHGTETTSESRPFAAAPAPETQERLPGNGGNFAAIAAGPNVNDHLLIPNPEDGQANDLGGVEIGEPAGGNPNMARSYDNEAAHGQAPPAIENQHPDGQNMGQFNYGVQSLGGDGTVAASATYAAQAPAGEKRKGDHSDHSSEHSEESEESQESEQPRHAEQLEAQCAAITEAKVRSRISPDSLDDLPDTEEEIFDADAKDPCENM</sequence>
<feature type="region of interest" description="Disordered" evidence="1">
    <location>
        <begin position="44"/>
        <end position="87"/>
    </location>
</feature>
<evidence type="ECO:0000313" key="3">
    <source>
        <dbReference type="Proteomes" id="UP001281003"/>
    </source>
</evidence>
<evidence type="ECO:0000313" key="2">
    <source>
        <dbReference type="EMBL" id="KAK3399658.1"/>
    </source>
</evidence>
<gene>
    <name evidence="2" type="ORF">B0T20DRAFT_495750</name>
</gene>
<feature type="compositionally biased region" description="Low complexity" evidence="1">
    <location>
        <begin position="176"/>
        <end position="187"/>
    </location>
</feature>
<evidence type="ECO:0000256" key="1">
    <source>
        <dbReference type="SAM" id="MobiDB-lite"/>
    </source>
</evidence>
<name>A0AAE0PGP2_SORBR</name>
<protein>
    <submittedName>
        <fullName evidence="2">Uncharacterized protein</fullName>
    </submittedName>
</protein>
<dbReference type="Proteomes" id="UP001281003">
    <property type="component" value="Unassembled WGS sequence"/>
</dbReference>